<feature type="region of interest" description="Disordered" evidence="3">
    <location>
        <begin position="172"/>
        <end position="219"/>
    </location>
</feature>
<feature type="compositionally biased region" description="Polar residues" evidence="3">
    <location>
        <begin position="180"/>
        <end position="199"/>
    </location>
</feature>
<feature type="compositionally biased region" description="Polar residues" evidence="3">
    <location>
        <begin position="60"/>
        <end position="80"/>
    </location>
</feature>
<feature type="compositionally biased region" description="Low complexity" evidence="3">
    <location>
        <begin position="26"/>
        <end position="52"/>
    </location>
</feature>
<dbReference type="EMBL" id="OZ020101">
    <property type="protein sequence ID" value="CAK9274430.1"/>
    <property type="molecule type" value="Genomic_DNA"/>
</dbReference>
<protein>
    <submittedName>
        <fullName evidence="4">Uncharacterized protein</fullName>
    </submittedName>
</protein>
<feature type="region of interest" description="Disordered" evidence="3">
    <location>
        <begin position="26"/>
        <end position="83"/>
    </location>
</feature>
<evidence type="ECO:0000256" key="3">
    <source>
        <dbReference type="SAM" id="MobiDB-lite"/>
    </source>
</evidence>
<reference evidence="4" key="1">
    <citation type="submission" date="2024-02" db="EMBL/GenBank/DDBJ databases">
        <authorList>
            <consortium name="ELIXIR-Norway"/>
            <consortium name="Elixir Norway"/>
        </authorList>
    </citation>
    <scope>NUCLEOTIDE SEQUENCE</scope>
</reference>
<evidence type="ECO:0000256" key="1">
    <source>
        <dbReference type="ARBA" id="ARBA00004123"/>
    </source>
</evidence>
<proteinExistence type="predicted"/>
<gene>
    <name evidence="4" type="ORF">CSSPJE1EN1_LOCUS19908</name>
</gene>
<sequence>MEIIMDDIGINQCCGGRYIWPAPESLLSSEPPSLPSMEEIAHESSSSSSIGDGLDEDSSCSSDVDTQSKGPLDQMSSLENSLPIKKPGLSKFFGGKSKSFSSLADAKSISDLAKPENPYARRRKMGYNCHLDRHRSYPPLSRSSVTGISKKSVNGSRITLAVALKLGGIDEDDKEEATSHPASSRSSLNTSFPSRSFSLTDLPVAGSPSPPLRRTIGQL</sequence>
<evidence type="ECO:0000313" key="4">
    <source>
        <dbReference type="EMBL" id="CAK9274430.1"/>
    </source>
</evidence>
<accession>A0ABP0X5R0</accession>
<organism evidence="4 5">
    <name type="scientific">Sphagnum jensenii</name>
    <dbReference type="NCBI Taxonomy" id="128206"/>
    <lineage>
        <taxon>Eukaryota</taxon>
        <taxon>Viridiplantae</taxon>
        <taxon>Streptophyta</taxon>
        <taxon>Embryophyta</taxon>
        <taxon>Bryophyta</taxon>
        <taxon>Sphagnophytina</taxon>
        <taxon>Sphagnopsida</taxon>
        <taxon>Sphagnales</taxon>
        <taxon>Sphagnaceae</taxon>
        <taxon>Sphagnum</taxon>
    </lineage>
</organism>
<keyword evidence="5" id="KW-1185">Reference proteome</keyword>
<dbReference type="PANTHER" id="PTHR33172">
    <property type="entry name" value="OS08G0516900 PROTEIN"/>
    <property type="match status" value="1"/>
</dbReference>
<comment type="subcellular location">
    <subcellularLocation>
        <location evidence="1">Nucleus</location>
    </subcellularLocation>
</comment>
<evidence type="ECO:0000256" key="2">
    <source>
        <dbReference type="ARBA" id="ARBA00023242"/>
    </source>
</evidence>
<dbReference type="Proteomes" id="UP001497444">
    <property type="component" value="Chromosome 6"/>
</dbReference>
<keyword evidence="2" id="KW-0539">Nucleus</keyword>
<dbReference type="InterPro" id="IPR051992">
    <property type="entry name" value="OxStress_Response_Reg"/>
</dbReference>
<dbReference type="PANTHER" id="PTHR33172:SF96">
    <property type="entry name" value="PROTEIN OXIDATIVE STRESS 3 LIKE 3"/>
    <property type="match status" value="1"/>
</dbReference>
<name>A0ABP0X5R0_9BRYO</name>
<evidence type="ECO:0000313" key="5">
    <source>
        <dbReference type="Proteomes" id="UP001497444"/>
    </source>
</evidence>